<feature type="transmembrane region" description="Helical" evidence="7">
    <location>
        <begin position="254"/>
        <end position="275"/>
    </location>
</feature>
<dbReference type="InterPro" id="IPR035906">
    <property type="entry name" value="MetI-like_sf"/>
</dbReference>
<evidence type="ECO:0000256" key="4">
    <source>
        <dbReference type="ARBA" id="ARBA00022692"/>
    </source>
</evidence>
<dbReference type="InterPro" id="IPR000515">
    <property type="entry name" value="MetI-like"/>
</dbReference>
<sequence length="560" mass="67030">MEQTNIKSNFWSWTITKNNQLIAKKYKPWTKRLVFLILFFILIFALWFSAFGVNTFGFNVLWENIKNLFSPYSSSDLLNENLWILSIKYLWITIKVTFLGTVLGLLIAIFTASISNNKSNSKYWSFFIKILLTFFRAFPEWLYIYIFVNSFEKQLASVLLISWFTWLWLHKFISETIENLDNTYWKKMLRQNQNKFFVFVRFIIPKISNNIIIYALYSFETNMRWTAVFGYLGISGIGELLNHGSNSIFNMHQLLIPLMFFVVFTVANEWILYIITNKIKLSTKICNSDSVVKKKIYFIVKIFLWIIFFIFVIWLLVKIPNPEFRNTSNNELFKPLFNPNWGVVSQNKNIFYILLELICLIYISIFFTIVFTYFNLLISNSKTNSKYWWVVTRILMTFIRVIPSLTLFYVFNIVFKNEVSGFIFIFAWHSSLVLTKQLNENIQKIKTQSIITLKRQSNSNWKIFNNYILPKIKIPFITLLFFEIEKHVRNFINYGFVGSSMLGYYMTHHENSSFYDLTPYIWISMFIIIVINFVSIYARTRLNSNKRTQIFWKKSYNFNY</sequence>
<evidence type="ECO:0000259" key="8">
    <source>
        <dbReference type="PROSITE" id="PS50928"/>
    </source>
</evidence>
<name>A0ABZ2RUN6_9BACT</name>
<evidence type="ECO:0000256" key="5">
    <source>
        <dbReference type="ARBA" id="ARBA00022989"/>
    </source>
</evidence>
<keyword evidence="2 7" id="KW-0813">Transport</keyword>
<feature type="transmembrane region" description="Helical" evidence="7">
    <location>
        <begin position="350"/>
        <end position="378"/>
    </location>
</feature>
<gene>
    <name evidence="9" type="ORF">WG616_00210</name>
</gene>
<comment type="similarity">
    <text evidence="7">Belongs to the binding-protein-dependent transport system permease family.</text>
</comment>
<evidence type="ECO:0000256" key="2">
    <source>
        <dbReference type="ARBA" id="ARBA00022448"/>
    </source>
</evidence>
<evidence type="ECO:0000313" key="10">
    <source>
        <dbReference type="Proteomes" id="UP001460679"/>
    </source>
</evidence>
<evidence type="ECO:0000313" key="9">
    <source>
        <dbReference type="EMBL" id="WXL28446.1"/>
    </source>
</evidence>
<feature type="transmembrane region" description="Helical" evidence="7">
    <location>
        <begin position="89"/>
        <end position="114"/>
    </location>
</feature>
<dbReference type="Pfam" id="PF00528">
    <property type="entry name" value="BPD_transp_1"/>
    <property type="match status" value="1"/>
</dbReference>
<feature type="transmembrane region" description="Helical" evidence="7">
    <location>
        <begin position="491"/>
        <end position="507"/>
    </location>
</feature>
<keyword evidence="4 7" id="KW-0812">Transmembrane</keyword>
<keyword evidence="5 7" id="KW-1133">Transmembrane helix</keyword>
<dbReference type="PROSITE" id="PS50928">
    <property type="entry name" value="ABC_TM1"/>
    <property type="match status" value="1"/>
</dbReference>
<feature type="domain" description="ABC transmembrane type-1" evidence="8">
    <location>
        <begin position="90"/>
        <end position="272"/>
    </location>
</feature>
<feature type="transmembrane region" description="Helical" evidence="7">
    <location>
        <begin position="154"/>
        <end position="173"/>
    </location>
</feature>
<proteinExistence type="inferred from homology"/>
<dbReference type="Proteomes" id="UP001460679">
    <property type="component" value="Chromosome"/>
</dbReference>
<protein>
    <submittedName>
        <fullName evidence="9">ABC transporter permease subunit</fullName>
    </submittedName>
</protein>
<feature type="transmembrane region" description="Helical" evidence="7">
    <location>
        <begin position="390"/>
        <end position="415"/>
    </location>
</feature>
<evidence type="ECO:0000256" key="1">
    <source>
        <dbReference type="ARBA" id="ARBA00004651"/>
    </source>
</evidence>
<feature type="transmembrane region" description="Helical" evidence="7">
    <location>
        <begin position="519"/>
        <end position="538"/>
    </location>
</feature>
<comment type="subcellular location">
    <subcellularLocation>
        <location evidence="1 7">Cell membrane</location>
        <topology evidence="1 7">Multi-pass membrane protein</topology>
    </subcellularLocation>
</comment>
<dbReference type="Gene3D" id="1.10.3720.10">
    <property type="entry name" value="MetI-like"/>
    <property type="match status" value="2"/>
</dbReference>
<keyword evidence="10" id="KW-1185">Reference proteome</keyword>
<dbReference type="SUPFAM" id="SSF161098">
    <property type="entry name" value="MetI-like"/>
    <property type="match status" value="2"/>
</dbReference>
<dbReference type="PANTHER" id="PTHR30043:SF1">
    <property type="entry name" value="ABC TRANSPORT SYSTEM PERMEASE PROTEIN P69"/>
    <property type="match status" value="1"/>
</dbReference>
<dbReference type="EMBL" id="CP148066">
    <property type="protein sequence ID" value="WXL28446.1"/>
    <property type="molecule type" value="Genomic_DNA"/>
</dbReference>
<feature type="transmembrane region" description="Helical" evidence="7">
    <location>
        <begin position="194"/>
        <end position="217"/>
    </location>
</feature>
<evidence type="ECO:0000256" key="3">
    <source>
        <dbReference type="ARBA" id="ARBA00022475"/>
    </source>
</evidence>
<feature type="transmembrane region" description="Helical" evidence="7">
    <location>
        <begin position="296"/>
        <end position="317"/>
    </location>
</feature>
<feature type="transmembrane region" description="Helical" evidence="7">
    <location>
        <begin position="33"/>
        <end position="53"/>
    </location>
</feature>
<evidence type="ECO:0000256" key="6">
    <source>
        <dbReference type="ARBA" id="ARBA00023136"/>
    </source>
</evidence>
<keyword evidence="6 7" id="KW-0472">Membrane</keyword>
<reference evidence="9" key="1">
    <citation type="submission" date="2024-03" db="EMBL/GenBank/DDBJ databases">
        <title>Complete genome sequence of Mycoplasma gypis type strain B1/T1.</title>
        <authorList>
            <person name="Spergser J."/>
        </authorList>
    </citation>
    <scope>NUCLEOTIDE SEQUENCE [LARGE SCALE GENOMIC DNA]</scope>
    <source>
        <strain evidence="9">B1/T1</strain>
    </source>
</reference>
<dbReference type="PANTHER" id="PTHR30043">
    <property type="entry name" value="PHOSPHONATES TRANSPORT SYSTEM PERMEASE PROTEIN"/>
    <property type="match status" value="1"/>
</dbReference>
<evidence type="ECO:0000256" key="7">
    <source>
        <dbReference type="RuleBase" id="RU363032"/>
    </source>
</evidence>
<feature type="transmembrane region" description="Helical" evidence="7">
    <location>
        <begin position="126"/>
        <end position="148"/>
    </location>
</feature>
<keyword evidence="3" id="KW-1003">Cell membrane</keyword>
<accession>A0ABZ2RUN6</accession>
<dbReference type="RefSeq" id="WP_205499537.1">
    <property type="nucleotide sequence ID" value="NZ_CP148066.1"/>
</dbReference>
<organism evidence="9 10">
    <name type="scientific">[Mycoplasma] gypis</name>
    <dbReference type="NCBI Taxonomy" id="92404"/>
    <lineage>
        <taxon>Bacteria</taxon>
        <taxon>Bacillati</taxon>
        <taxon>Mycoplasmatota</taxon>
        <taxon>Mycoplasmoidales</taxon>
        <taxon>Metamycoplasmataceae</taxon>
        <taxon>Metamycoplasma</taxon>
    </lineage>
</organism>